<gene>
    <name evidence="4" type="ORF">JCM19240_1939</name>
</gene>
<reference evidence="4 5" key="2">
    <citation type="submission" date="2014-09" db="EMBL/GenBank/DDBJ databases">
        <authorList>
            <consortium name="NBRP consortium"/>
            <person name="Sawabe T."/>
            <person name="Meirelles P."/>
            <person name="Nakanishi M."/>
            <person name="Sayaka M."/>
            <person name="Hattori M."/>
            <person name="Ohkuma M."/>
        </authorList>
    </citation>
    <scope>NUCLEOTIDE SEQUENCE [LARGE SCALE GENOMIC DNA]</scope>
    <source>
        <strain evidence="4 5">JCM 19240</strain>
    </source>
</reference>
<reference evidence="4 5" key="1">
    <citation type="submission" date="2014-09" db="EMBL/GenBank/DDBJ databases">
        <title>Vibrio maritimus JCM 19240. (C210) whole genome shotgun sequence.</title>
        <authorList>
            <person name="Sawabe T."/>
            <person name="Meirelles P."/>
            <person name="Nakanishi M."/>
            <person name="Sayaka M."/>
            <person name="Hattori M."/>
            <person name="Ohkuma M."/>
        </authorList>
    </citation>
    <scope>NUCLEOTIDE SEQUENCE [LARGE SCALE GENOMIC DNA]</scope>
    <source>
        <strain evidence="4 5">JCM 19240</strain>
    </source>
</reference>
<dbReference type="Pfam" id="PF07012">
    <property type="entry name" value="Curlin_rpt"/>
    <property type="match status" value="1"/>
</dbReference>
<organism evidence="4 5">
    <name type="scientific">Vibrio maritimus</name>
    <dbReference type="NCBI Taxonomy" id="990268"/>
    <lineage>
        <taxon>Bacteria</taxon>
        <taxon>Pseudomonadati</taxon>
        <taxon>Pseudomonadota</taxon>
        <taxon>Gammaproteobacteria</taxon>
        <taxon>Vibrionales</taxon>
        <taxon>Vibrionaceae</taxon>
        <taxon>Vibrio</taxon>
    </lineage>
</organism>
<keyword evidence="5" id="KW-1185">Reference proteome</keyword>
<proteinExistence type="inferred from homology"/>
<evidence type="ECO:0000313" key="4">
    <source>
        <dbReference type="EMBL" id="GAL33243.1"/>
    </source>
</evidence>
<evidence type="ECO:0000313" key="5">
    <source>
        <dbReference type="Proteomes" id="UP000029224"/>
    </source>
</evidence>
<name>A0A090T227_9VIBR</name>
<feature type="signal peptide" evidence="3">
    <location>
        <begin position="1"/>
        <end position="29"/>
    </location>
</feature>
<dbReference type="InterPro" id="IPR009742">
    <property type="entry name" value="Curlin_rpt"/>
</dbReference>
<keyword evidence="2 3" id="KW-0732">Signal</keyword>
<sequence>MNSHYKLSKTILWTPILMLAIAQSGSVQGASFWYAPNGGLSAPPGTFLDGVSEDVLEDYDAFVTGTSSDLDNYSEVHSFNVTNSAALIVQEGGGASNAGNKAKIIQRDGARNTALVTQSGRGNTAYISQDGSDNAAYIGQLGRNGEALIEQNGNNNLALVGQANLGFASSQLSISQQRDNNIAVVAGAGAANLGISQDGGDSAIINASASMRVYINQAN</sequence>
<feature type="chain" id="PRO_5001863767" evidence="3">
    <location>
        <begin position="30"/>
        <end position="219"/>
    </location>
</feature>
<dbReference type="GO" id="GO:0009289">
    <property type="term" value="C:pilus"/>
    <property type="evidence" value="ECO:0007669"/>
    <property type="project" value="InterPro"/>
</dbReference>
<dbReference type="AlphaFoldDB" id="A0A090T227"/>
<dbReference type="OrthoDB" id="5872452at2"/>
<dbReference type="GO" id="GO:0007155">
    <property type="term" value="P:cell adhesion"/>
    <property type="evidence" value="ECO:0007669"/>
    <property type="project" value="InterPro"/>
</dbReference>
<evidence type="ECO:0000256" key="1">
    <source>
        <dbReference type="ARBA" id="ARBA00009766"/>
    </source>
</evidence>
<dbReference type="Proteomes" id="UP000029224">
    <property type="component" value="Unassembled WGS sequence"/>
</dbReference>
<comment type="caution">
    <text evidence="4">The sequence shown here is derived from an EMBL/GenBank/DDBJ whole genome shotgun (WGS) entry which is preliminary data.</text>
</comment>
<protein>
    <submittedName>
        <fullName evidence="4">Minor curlin subunit CsgB nucleation component of curlin monomers</fullName>
    </submittedName>
</protein>
<accession>A0A090T227</accession>
<evidence type="ECO:0000256" key="3">
    <source>
        <dbReference type="SAM" id="SignalP"/>
    </source>
</evidence>
<dbReference type="EMBL" id="BBMT01000003">
    <property type="protein sequence ID" value="GAL33243.1"/>
    <property type="molecule type" value="Genomic_DNA"/>
</dbReference>
<evidence type="ECO:0000256" key="2">
    <source>
        <dbReference type="ARBA" id="ARBA00022729"/>
    </source>
</evidence>
<comment type="similarity">
    <text evidence="1">Belongs to the CsgA/CsgB family.</text>
</comment>